<organism evidence="7">
    <name type="scientific">Lygus hesperus</name>
    <name type="common">Western plant bug</name>
    <dbReference type="NCBI Taxonomy" id="30085"/>
    <lineage>
        <taxon>Eukaryota</taxon>
        <taxon>Metazoa</taxon>
        <taxon>Ecdysozoa</taxon>
        <taxon>Arthropoda</taxon>
        <taxon>Hexapoda</taxon>
        <taxon>Insecta</taxon>
        <taxon>Pterygota</taxon>
        <taxon>Neoptera</taxon>
        <taxon>Paraneoptera</taxon>
        <taxon>Hemiptera</taxon>
        <taxon>Heteroptera</taxon>
        <taxon>Panheteroptera</taxon>
        <taxon>Cimicomorpha</taxon>
        <taxon>Miridae</taxon>
        <taxon>Mirini</taxon>
        <taxon>Lygus</taxon>
    </lineage>
</organism>
<dbReference type="EMBL" id="GBHO01034758">
    <property type="protein sequence ID" value="JAG08846.1"/>
    <property type="molecule type" value="Transcribed_RNA"/>
</dbReference>
<dbReference type="AlphaFoldDB" id="A0A0A9WVG5"/>
<keyword evidence="3 6" id="KW-0812">Transmembrane</keyword>
<protein>
    <recommendedName>
        <fullName evidence="6">Golgi apparatus membrane protein TVP23 homolog</fullName>
    </recommendedName>
</protein>
<dbReference type="InterPro" id="IPR008564">
    <property type="entry name" value="TVP23-like"/>
</dbReference>
<accession>A0A0A9WVG5</accession>
<gene>
    <name evidence="7" type="ORF">CM83_22102</name>
    <name evidence="8" type="ORF">CM83_22103</name>
</gene>
<reference evidence="7" key="1">
    <citation type="journal article" date="2014" name="PLoS ONE">
        <title>Transcriptome-Based Identification of ABC Transporters in the Western Tarnished Plant Bug Lygus hesperus.</title>
        <authorList>
            <person name="Hull J.J."/>
            <person name="Chaney K."/>
            <person name="Geib S.M."/>
            <person name="Fabrick J.A."/>
            <person name="Brent C.S."/>
            <person name="Walsh D."/>
            <person name="Lavine L.C."/>
        </authorList>
    </citation>
    <scope>NUCLEOTIDE SEQUENCE</scope>
</reference>
<evidence type="ECO:0000256" key="3">
    <source>
        <dbReference type="ARBA" id="ARBA00022692"/>
    </source>
</evidence>
<dbReference type="PANTHER" id="PTHR13019">
    <property type="entry name" value="GOLGI APPARATUS MEMBRANE PROTEIN TVP23"/>
    <property type="match status" value="1"/>
</dbReference>
<evidence type="ECO:0000256" key="1">
    <source>
        <dbReference type="ARBA" id="ARBA00004141"/>
    </source>
</evidence>
<comment type="similarity">
    <text evidence="2 6">Belongs to the TVP23 family.</text>
</comment>
<name>A0A0A9WVG5_LYGHE</name>
<evidence type="ECO:0000256" key="2">
    <source>
        <dbReference type="ARBA" id="ARBA00005467"/>
    </source>
</evidence>
<dbReference type="GO" id="GO:0009306">
    <property type="term" value="P:protein secretion"/>
    <property type="evidence" value="ECO:0007669"/>
    <property type="project" value="TreeGrafter"/>
</dbReference>
<feature type="transmembrane region" description="Helical" evidence="6">
    <location>
        <begin position="59"/>
        <end position="78"/>
    </location>
</feature>
<reference evidence="7" key="2">
    <citation type="submission" date="2014-07" db="EMBL/GenBank/DDBJ databases">
        <authorList>
            <person name="Hull J."/>
        </authorList>
    </citation>
    <scope>NUCLEOTIDE SEQUENCE</scope>
</reference>
<feature type="transmembrane region" description="Helical" evidence="6">
    <location>
        <begin position="33"/>
        <end position="53"/>
    </location>
</feature>
<keyword evidence="5 6" id="KW-0472">Membrane</keyword>
<dbReference type="PANTHER" id="PTHR13019:SF7">
    <property type="entry name" value="GOLGI APPARATUS MEMBRANE PROTEIN TVP23"/>
    <property type="match status" value="1"/>
</dbReference>
<proteinExistence type="inferred from homology"/>
<dbReference type="GO" id="GO:0000139">
    <property type="term" value="C:Golgi membrane"/>
    <property type="evidence" value="ECO:0007669"/>
    <property type="project" value="TreeGrafter"/>
</dbReference>
<comment type="subcellular location">
    <subcellularLocation>
        <location evidence="1 6">Membrane</location>
        <topology evidence="1 6">Multi-pass membrane protein</topology>
    </subcellularLocation>
</comment>
<keyword evidence="4 6" id="KW-1133">Transmembrane helix</keyword>
<dbReference type="Pfam" id="PF05832">
    <property type="entry name" value="DUF846"/>
    <property type="match status" value="1"/>
</dbReference>
<evidence type="ECO:0000256" key="5">
    <source>
        <dbReference type="ARBA" id="ARBA00023136"/>
    </source>
</evidence>
<dbReference type="EMBL" id="GBHO01034759">
    <property type="protein sequence ID" value="JAG08845.1"/>
    <property type="molecule type" value="Transcribed_RNA"/>
</dbReference>
<evidence type="ECO:0000313" key="8">
    <source>
        <dbReference type="EMBL" id="JAG08846.1"/>
    </source>
</evidence>
<dbReference type="GO" id="GO:0016192">
    <property type="term" value="P:vesicle-mediated transport"/>
    <property type="evidence" value="ECO:0007669"/>
    <property type="project" value="TreeGrafter"/>
</dbReference>
<evidence type="ECO:0000256" key="4">
    <source>
        <dbReference type="ARBA" id="ARBA00022989"/>
    </source>
</evidence>
<evidence type="ECO:0000313" key="7">
    <source>
        <dbReference type="EMBL" id="JAG08845.1"/>
    </source>
</evidence>
<evidence type="ECO:0000256" key="6">
    <source>
        <dbReference type="RuleBase" id="RU361206"/>
    </source>
</evidence>
<sequence length="119" mass="14272">MESDYFTTQEQVTTQRQSHSYEDTQNVRQVEHLGVIVFTYLFKTWAFFFYIFAGWISSNIIVMFVIIIVLLSCDFWIVKNVSGRKLVRLRWWNTIDENGVSHWYFESRDGTYACRLMCV</sequence>